<evidence type="ECO:0000313" key="6">
    <source>
        <dbReference type="Proteomes" id="UP001176940"/>
    </source>
</evidence>
<comment type="caution">
    <text evidence="5">The sequence shown here is derived from an EMBL/GenBank/DDBJ whole genome shotgun (WGS) entry which is preliminary data.</text>
</comment>
<reference evidence="5" key="1">
    <citation type="submission" date="2023-07" db="EMBL/GenBank/DDBJ databases">
        <authorList>
            <person name="Stuckert A."/>
        </authorList>
    </citation>
    <scope>NUCLEOTIDE SEQUENCE</scope>
</reference>
<dbReference type="PANTHER" id="PTHR11806:SF0">
    <property type="entry name" value="PROTEIN MTO1 HOMOLOG, MITOCHONDRIAL"/>
    <property type="match status" value="1"/>
</dbReference>
<organism evidence="5 6">
    <name type="scientific">Ranitomeya imitator</name>
    <name type="common">mimic poison frog</name>
    <dbReference type="NCBI Taxonomy" id="111125"/>
    <lineage>
        <taxon>Eukaryota</taxon>
        <taxon>Metazoa</taxon>
        <taxon>Chordata</taxon>
        <taxon>Craniata</taxon>
        <taxon>Vertebrata</taxon>
        <taxon>Euteleostomi</taxon>
        <taxon>Amphibia</taxon>
        <taxon>Batrachia</taxon>
        <taxon>Anura</taxon>
        <taxon>Neobatrachia</taxon>
        <taxon>Hyloidea</taxon>
        <taxon>Dendrobatidae</taxon>
        <taxon>Dendrobatinae</taxon>
        <taxon>Ranitomeya</taxon>
    </lineage>
</organism>
<keyword evidence="3" id="KW-0274">FAD</keyword>
<keyword evidence="6" id="KW-1185">Reference proteome</keyword>
<dbReference type="SUPFAM" id="SSF51905">
    <property type="entry name" value="FAD/NAD(P)-binding domain"/>
    <property type="match status" value="1"/>
</dbReference>
<dbReference type="EMBL" id="CAUEEQ010010138">
    <property type="protein sequence ID" value="CAJ0934178.1"/>
    <property type="molecule type" value="Genomic_DNA"/>
</dbReference>
<accession>A0ABN9LA63</accession>
<dbReference type="InterPro" id="IPR040131">
    <property type="entry name" value="MnmG_N"/>
</dbReference>
<dbReference type="Pfam" id="PF01134">
    <property type="entry name" value="GIDA"/>
    <property type="match status" value="1"/>
</dbReference>
<dbReference type="PANTHER" id="PTHR11806">
    <property type="entry name" value="GLUCOSE INHIBITED DIVISION PROTEIN A"/>
    <property type="match status" value="1"/>
</dbReference>
<dbReference type="Gene3D" id="3.50.50.60">
    <property type="entry name" value="FAD/NAD(P)-binding domain"/>
    <property type="match status" value="1"/>
</dbReference>
<evidence type="ECO:0000259" key="4">
    <source>
        <dbReference type="Pfam" id="PF01134"/>
    </source>
</evidence>
<proteinExistence type="predicted"/>
<evidence type="ECO:0000313" key="5">
    <source>
        <dbReference type="EMBL" id="CAJ0934178.1"/>
    </source>
</evidence>
<gene>
    <name evidence="5" type="ORF">RIMI_LOCUS5817225</name>
</gene>
<sequence length="95" mass="9908">MAACRAEQGGKWIFHHGVRSSFFRISRRALSSSPCDEETAHYNVVVVGGGHAGTEAAAAAARAGARTLLLTHKVETIGNGSRRPRSLASPAIAAP</sequence>
<feature type="domain" description="MnmG N-terminal" evidence="4">
    <location>
        <begin position="43"/>
        <end position="82"/>
    </location>
</feature>
<evidence type="ECO:0000256" key="3">
    <source>
        <dbReference type="ARBA" id="ARBA00022827"/>
    </source>
</evidence>
<dbReference type="InterPro" id="IPR002218">
    <property type="entry name" value="MnmG-rel"/>
</dbReference>
<protein>
    <recommendedName>
        <fullName evidence="4">MnmG N-terminal domain-containing protein</fullName>
    </recommendedName>
</protein>
<evidence type="ECO:0000256" key="2">
    <source>
        <dbReference type="ARBA" id="ARBA00022630"/>
    </source>
</evidence>
<evidence type="ECO:0000256" key="1">
    <source>
        <dbReference type="ARBA" id="ARBA00001974"/>
    </source>
</evidence>
<comment type="cofactor">
    <cofactor evidence="1">
        <name>FAD</name>
        <dbReference type="ChEBI" id="CHEBI:57692"/>
    </cofactor>
</comment>
<dbReference type="Proteomes" id="UP001176940">
    <property type="component" value="Unassembled WGS sequence"/>
</dbReference>
<dbReference type="InterPro" id="IPR036188">
    <property type="entry name" value="FAD/NAD-bd_sf"/>
</dbReference>
<name>A0ABN9LA63_9NEOB</name>
<keyword evidence="2" id="KW-0285">Flavoprotein</keyword>